<protein>
    <submittedName>
        <fullName evidence="2">Uncharacterized protein</fullName>
    </submittedName>
</protein>
<dbReference type="AlphaFoldDB" id="A0A107FA68"/>
<dbReference type="OrthoDB" id="9016048at2"/>
<comment type="caution">
    <text evidence="2">The sequence shown here is derived from an EMBL/GenBank/DDBJ whole genome shotgun (WGS) entry which is preliminary data.</text>
</comment>
<dbReference type="RefSeq" id="WP_059945770.1">
    <property type="nucleotide sequence ID" value="NZ_LPAE01000006.1"/>
</dbReference>
<feature type="transmembrane region" description="Helical" evidence="1">
    <location>
        <begin position="41"/>
        <end position="60"/>
    </location>
</feature>
<organism evidence="2 3">
    <name type="scientific">Burkholderia ubonensis</name>
    <dbReference type="NCBI Taxonomy" id="101571"/>
    <lineage>
        <taxon>Bacteria</taxon>
        <taxon>Pseudomonadati</taxon>
        <taxon>Pseudomonadota</taxon>
        <taxon>Betaproteobacteria</taxon>
        <taxon>Burkholderiales</taxon>
        <taxon>Burkholderiaceae</taxon>
        <taxon>Burkholderia</taxon>
        <taxon>Burkholderia cepacia complex</taxon>
    </lineage>
</organism>
<keyword evidence="1" id="KW-1133">Transmembrane helix</keyword>
<proteinExistence type="predicted"/>
<gene>
    <name evidence="2" type="ORF">WL73_23480</name>
</gene>
<keyword evidence="1" id="KW-0472">Membrane</keyword>
<dbReference type="Proteomes" id="UP000062998">
    <property type="component" value="Unassembled WGS sequence"/>
</dbReference>
<dbReference type="EMBL" id="LPIX01000092">
    <property type="protein sequence ID" value="KWD96409.1"/>
    <property type="molecule type" value="Genomic_DNA"/>
</dbReference>
<name>A0A107FA68_9BURK</name>
<sequence length="67" mass="6957">MPDGLDTAKASPVRRRNLLSIGWTVVGVLAIGVAACALVKIGLTGALGCLVFGAGAIWAGHRSRRWE</sequence>
<accession>A0A107FA68</accession>
<evidence type="ECO:0000313" key="3">
    <source>
        <dbReference type="Proteomes" id="UP000062998"/>
    </source>
</evidence>
<keyword evidence="1" id="KW-0812">Transmembrane</keyword>
<evidence type="ECO:0000256" key="1">
    <source>
        <dbReference type="SAM" id="Phobius"/>
    </source>
</evidence>
<evidence type="ECO:0000313" key="2">
    <source>
        <dbReference type="EMBL" id="KWD96409.1"/>
    </source>
</evidence>
<reference evidence="2 3" key="1">
    <citation type="submission" date="2015-11" db="EMBL/GenBank/DDBJ databases">
        <title>Expanding the genomic diversity of Burkholderia species for the development of highly accurate diagnostics.</title>
        <authorList>
            <person name="Sahl J."/>
            <person name="Keim P."/>
            <person name="Wagner D."/>
        </authorList>
    </citation>
    <scope>NUCLEOTIDE SEQUENCE [LARGE SCALE GENOMIC DNA]</scope>
    <source>
        <strain evidence="2 3">MSMB2167WGS</strain>
    </source>
</reference>
<feature type="transmembrane region" description="Helical" evidence="1">
    <location>
        <begin position="18"/>
        <end position="35"/>
    </location>
</feature>